<dbReference type="Proteomes" id="UP000284531">
    <property type="component" value="Unassembled WGS sequence"/>
</dbReference>
<dbReference type="SFLD" id="SFLDG01083">
    <property type="entry name" value="Uncharacterised_Radical_SAM_Su"/>
    <property type="match status" value="1"/>
</dbReference>
<evidence type="ECO:0000256" key="6">
    <source>
        <dbReference type="ARBA" id="ARBA00023014"/>
    </source>
</evidence>
<keyword evidence="3" id="KW-0949">S-adenosyl-L-methionine</keyword>
<evidence type="ECO:0000256" key="4">
    <source>
        <dbReference type="ARBA" id="ARBA00022723"/>
    </source>
</evidence>
<sequence>MTKERMYKYLFGPIPSRRLGMSLGVDLVPKKVCSIDCVYCEVGRTTQLSVQPEDYIAADMIKEELNHYLQHNQAPDYVTITASGEPTLNANLEEIIAFVKQNEANIPVCVITNGTLLHDKKVREALNKADLILPSLDAATEPVFRKINRPHKEINFEAYIQGMIDFSAEFKGEIWLEVFILPNYNDSKEELLALKEIILKINPDIVQLNTLDRPGTVANLCGATQEELQAVMDLWQLDNVRIIAKAKQSTQTQFRSDTETAIKETISRRPCTVEDLITMLGLCEEEIDRCLGNLASLKGFEKVEQERGVFYQIREQ</sequence>
<accession>A0A419XBC2</accession>
<name>A0A419XBC2_9BACT</name>
<keyword evidence="9" id="KW-1185">Reference proteome</keyword>
<feature type="domain" description="Radical SAM core" evidence="7">
    <location>
        <begin position="13"/>
        <end position="247"/>
    </location>
</feature>
<dbReference type="GO" id="GO:0046872">
    <property type="term" value="F:metal ion binding"/>
    <property type="evidence" value="ECO:0007669"/>
    <property type="project" value="UniProtKB-KW"/>
</dbReference>
<evidence type="ECO:0000256" key="1">
    <source>
        <dbReference type="ARBA" id="ARBA00001966"/>
    </source>
</evidence>
<dbReference type="SFLD" id="SFLDS00029">
    <property type="entry name" value="Radical_SAM"/>
    <property type="match status" value="1"/>
</dbReference>
<keyword evidence="5" id="KW-0408">Iron</keyword>
<dbReference type="PANTHER" id="PTHR43787">
    <property type="entry name" value="FEMO COFACTOR BIOSYNTHESIS PROTEIN NIFB-RELATED"/>
    <property type="match status" value="1"/>
</dbReference>
<evidence type="ECO:0000256" key="5">
    <source>
        <dbReference type="ARBA" id="ARBA00023004"/>
    </source>
</evidence>
<dbReference type="GO" id="GO:0051539">
    <property type="term" value="F:4 iron, 4 sulfur cluster binding"/>
    <property type="evidence" value="ECO:0007669"/>
    <property type="project" value="UniProtKB-KW"/>
</dbReference>
<evidence type="ECO:0000259" key="7">
    <source>
        <dbReference type="PROSITE" id="PS51918"/>
    </source>
</evidence>
<keyword evidence="2" id="KW-0004">4Fe-4S</keyword>
<dbReference type="PROSITE" id="PS51918">
    <property type="entry name" value="RADICAL_SAM"/>
    <property type="match status" value="1"/>
</dbReference>
<dbReference type="AlphaFoldDB" id="A0A419XBC2"/>
<keyword evidence="4" id="KW-0479">Metal-binding</keyword>
<proteinExistence type="predicted"/>
<evidence type="ECO:0000313" key="8">
    <source>
        <dbReference type="EMBL" id="RKE04880.1"/>
    </source>
</evidence>
<dbReference type="InterPro" id="IPR040084">
    <property type="entry name" value="GTPase_Obg"/>
</dbReference>
<comment type="caution">
    <text evidence="8">The sequence shown here is derived from an EMBL/GenBank/DDBJ whole genome shotgun (WGS) entry which is preliminary data.</text>
</comment>
<dbReference type="CDD" id="cd01335">
    <property type="entry name" value="Radical_SAM"/>
    <property type="match status" value="1"/>
</dbReference>
<gene>
    <name evidence="8" type="ORF">BXY64_1911</name>
</gene>
<reference evidence="8 9" key="1">
    <citation type="submission" date="2018-09" db="EMBL/GenBank/DDBJ databases">
        <title>Genomic Encyclopedia of Archaeal and Bacterial Type Strains, Phase II (KMG-II): from individual species to whole genera.</title>
        <authorList>
            <person name="Goeker M."/>
        </authorList>
    </citation>
    <scope>NUCLEOTIDE SEQUENCE [LARGE SCALE GENOMIC DNA]</scope>
    <source>
        <strain evidence="8 9">DSM 21950</strain>
    </source>
</reference>
<protein>
    <submittedName>
        <fullName evidence="8">Wyosine [tRNA(Phe)-imidazoG37] synthetase (Radical SAM superfamily)</fullName>
    </submittedName>
</protein>
<organism evidence="8 9">
    <name type="scientific">Marinifilum flexuosum</name>
    <dbReference type="NCBI Taxonomy" id="1117708"/>
    <lineage>
        <taxon>Bacteria</taxon>
        <taxon>Pseudomonadati</taxon>
        <taxon>Bacteroidota</taxon>
        <taxon>Bacteroidia</taxon>
        <taxon>Marinilabiliales</taxon>
        <taxon>Marinifilaceae</taxon>
    </lineage>
</organism>
<dbReference type="EMBL" id="RAPQ01000008">
    <property type="protein sequence ID" value="RKE04880.1"/>
    <property type="molecule type" value="Genomic_DNA"/>
</dbReference>
<evidence type="ECO:0000256" key="3">
    <source>
        <dbReference type="ARBA" id="ARBA00022691"/>
    </source>
</evidence>
<dbReference type="PANTHER" id="PTHR43787:SF11">
    <property type="entry name" value="UPF0026 PROTEIN SLR1464"/>
    <property type="match status" value="1"/>
</dbReference>
<keyword evidence="6" id="KW-0411">Iron-sulfur</keyword>
<comment type="cofactor">
    <cofactor evidence="1">
        <name>[4Fe-4S] cluster</name>
        <dbReference type="ChEBI" id="CHEBI:49883"/>
    </cofactor>
</comment>
<dbReference type="RefSeq" id="WP_245996629.1">
    <property type="nucleotide sequence ID" value="NZ_RAPQ01000008.1"/>
</dbReference>
<dbReference type="SUPFAM" id="SSF102114">
    <property type="entry name" value="Radical SAM enzymes"/>
    <property type="match status" value="1"/>
</dbReference>
<evidence type="ECO:0000313" key="9">
    <source>
        <dbReference type="Proteomes" id="UP000284531"/>
    </source>
</evidence>
<dbReference type="InterPro" id="IPR013785">
    <property type="entry name" value="Aldolase_TIM"/>
</dbReference>
<dbReference type="Pfam" id="PF04055">
    <property type="entry name" value="Radical_SAM"/>
    <property type="match status" value="1"/>
</dbReference>
<evidence type="ECO:0000256" key="2">
    <source>
        <dbReference type="ARBA" id="ARBA00022485"/>
    </source>
</evidence>
<dbReference type="GO" id="GO:0003824">
    <property type="term" value="F:catalytic activity"/>
    <property type="evidence" value="ECO:0007669"/>
    <property type="project" value="InterPro"/>
</dbReference>
<dbReference type="Gene3D" id="3.20.20.70">
    <property type="entry name" value="Aldolase class I"/>
    <property type="match status" value="1"/>
</dbReference>
<dbReference type="InterPro" id="IPR007197">
    <property type="entry name" value="rSAM"/>
</dbReference>
<dbReference type="InterPro" id="IPR058240">
    <property type="entry name" value="rSAM_sf"/>
</dbReference>